<dbReference type="GeneID" id="9945848"/>
<protein>
    <submittedName>
        <fullName evidence="3">DUF1767 domain-containing protein</fullName>
    </submittedName>
</protein>
<evidence type="ECO:0000313" key="3">
    <source>
        <dbReference type="WBParaSite" id="EN70_1696"/>
    </source>
</evidence>
<dbReference type="RefSeq" id="XP_003143999.1">
    <property type="nucleotide sequence ID" value="XM_003143951.2"/>
</dbReference>
<dbReference type="FunCoup" id="A0A1I7VEL1">
    <property type="interactions" value="185"/>
</dbReference>
<evidence type="ECO:0000313" key="1">
    <source>
        <dbReference type="EMBL" id="EFO20070.1"/>
    </source>
</evidence>
<reference evidence="3" key="2">
    <citation type="submission" date="2016-11" db="UniProtKB">
        <authorList>
            <consortium name="WormBaseParasite"/>
        </authorList>
    </citation>
    <scope>IDENTIFICATION</scope>
</reference>
<sequence length="240" mass="27321">MVVLLPDDWRESGEPNLPMDRHTLFDSSVEICLEILSEAFITANGVNREKRGYQLEERIRLPTRRTIAQIRNNQEIGDSDNVDNTGEDGDDELMNQLDDLELAILARIVRGQLDRYDLGLPVDEYRIVKLPRNSIRRPILPYTAEIGGNEDELTMANDDQPKIALSIIELPEDEIHETEKESEEIPKYVLIPAEEMITVPNNVIEEDLVPVDEDALNDLELRNRIAVLADALNERATRGL</sequence>
<evidence type="ECO:0000313" key="2">
    <source>
        <dbReference type="Proteomes" id="UP000095285"/>
    </source>
</evidence>
<dbReference type="EMBL" id="JH712079">
    <property type="protein sequence ID" value="EFO20070.1"/>
    <property type="molecule type" value="Genomic_DNA"/>
</dbReference>
<name>A0A1I7VEL1_LOALO</name>
<reference evidence="1 2" key="1">
    <citation type="submission" date="2012-04" db="EMBL/GenBank/DDBJ databases">
        <title>The Genome Sequence of Loa loa.</title>
        <authorList>
            <consortium name="The Broad Institute Genome Sequencing Platform"/>
            <consortium name="Broad Institute Genome Sequencing Center for Infectious Disease"/>
            <person name="Nutman T.B."/>
            <person name="Fink D.L."/>
            <person name="Russ C."/>
            <person name="Young S."/>
            <person name="Zeng Q."/>
            <person name="Gargeya S."/>
            <person name="Alvarado L."/>
            <person name="Berlin A."/>
            <person name="Chapman S.B."/>
            <person name="Chen Z."/>
            <person name="Freedman E."/>
            <person name="Gellesch M."/>
            <person name="Goldberg J."/>
            <person name="Griggs A."/>
            <person name="Gujja S."/>
            <person name="Heilman E.R."/>
            <person name="Heiman D."/>
            <person name="Howarth C."/>
            <person name="Mehta T."/>
            <person name="Neiman D."/>
            <person name="Pearson M."/>
            <person name="Roberts A."/>
            <person name="Saif S."/>
            <person name="Shea T."/>
            <person name="Shenoy N."/>
            <person name="Sisk P."/>
            <person name="Stolte C."/>
            <person name="Sykes S."/>
            <person name="White J."/>
            <person name="Yandava C."/>
            <person name="Haas B."/>
            <person name="Henn M.R."/>
            <person name="Nusbaum C."/>
            <person name="Birren B."/>
        </authorList>
    </citation>
    <scope>NUCLEOTIDE SEQUENCE [LARGE SCALE GENOMIC DNA]</scope>
</reference>
<dbReference type="KEGG" id="loa:LOAG_08419"/>
<accession>A0A1I7VEL1</accession>
<dbReference type="CTD" id="9945848"/>
<dbReference type="WBParaSite" id="EN70_1696">
    <property type="protein sequence ID" value="EN70_1696"/>
    <property type="gene ID" value="EN70_1696"/>
</dbReference>
<dbReference type="Proteomes" id="UP000095285">
    <property type="component" value="Unassembled WGS sequence"/>
</dbReference>
<dbReference type="OMA" id="YEMNTNE"/>
<dbReference type="AlphaFoldDB" id="A0A1I7VEL1"/>
<proteinExistence type="predicted"/>
<organism evidence="2 3">
    <name type="scientific">Loa loa</name>
    <name type="common">Eye worm</name>
    <name type="synonym">Filaria loa</name>
    <dbReference type="NCBI Taxonomy" id="7209"/>
    <lineage>
        <taxon>Eukaryota</taxon>
        <taxon>Metazoa</taxon>
        <taxon>Ecdysozoa</taxon>
        <taxon>Nematoda</taxon>
        <taxon>Chromadorea</taxon>
        <taxon>Rhabditida</taxon>
        <taxon>Spirurina</taxon>
        <taxon>Spiruromorpha</taxon>
        <taxon>Filarioidea</taxon>
        <taxon>Onchocercidae</taxon>
        <taxon>Loa</taxon>
    </lineage>
</organism>
<dbReference type="OrthoDB" id="5850536at2759"/>
<accession>A0A1S0TTT8</accession>
<keyword evidence="2" id="KW-1185">Reference proteome</keyword>
<gene>
    <name evidence="1 3" type="ORF">LOAG_08419</name>
</gene>